<dbReference type="Proteomes" id="UP000806528">
    <property type="component" value="Unassembled WGS sequence"/>
</dbReference>
<name>A0ABR9P473_9ACTN</name>
<dbReference type="Pfam" id="PF09481">
    <property type="entry name" value="CRISPR_Cse1"/>
    <property type="match status" value="1"/>
</dbReference>
<comment type="caution">
    <text evidence="1">The sequence shown here is derived from an EMBL/GenBank/DDBJ whole genome shotgun (WGS) entry which is preliminary data.</text>
</comment>
<accession>A0ABR9P473</accession>
<keyword evidence="2" id="KW-1185">Reference proteome</keyword>
<dbReference type="Gene3D" id="1.10.132.100">
    <property type="match status" value="1"/>
</dbReference>
<sequence>MTLCRFNLLDEQWIPVITTSGESTELGILDVFRRSGDLRCIRGESPVVTASLYRLLLAFLHRSLDGPKDEDAWGELWASRPGSQALKDLDKHGESHRDAFWLLGGERPFFQCPNPSGVRSPASQLLLHRATGNNTTLFDHTVDSDQAVLPADVAARWLVAVQFYDTGGLKPGRLSSVASHGNSFGTVLLEGSTLWETLMLNAVVYAPEWQLPIGLGGAHDCAVWERTSPPSPESVKDVRPKGWAHLLTLPTRNILLHWVEKDGAPHVDAVVVSPGEQLAKNLDSEMMAAFAERETKGKKKEVDPVKLEMLRGVWRHATDLLLPTENHDGARRPATVSAAADHVDYGRIDPGKTVTLRVFGQKLMSNPGAVEYWSEEAFPIKLSLLVAQDRGWSLDLAFGHSVKLADDVGKALQGMLRTYRGELRASFDRYEHWSFLAERYWPHLDTGFQRLLHDVGDLVGRRDPGDPQGLSELRELLDEWQNHVRTTVDQALDTWLERSPGGSPRQVFELASTEMIARSNVNKAFDNFDEAIDPDIARRTAP</sequence>
<evidence type="ECO:0000313" key="1">
    <source>
        <dbReference type="EMBL" id="MBE2998643.1"/>
    </source>
</evidence>
<dbReference type="NCBIfam" id="TIGR02547">
    <property type="entry name" value="casA_cse1"/>
    <property type="match status" value="1"/>
</dbReference>
<gene>
    <name evidence="1" type="primary">casA</name>
    <name evidence="1" type="ORF">IDM40_07995</name>
</gene>
<dbReference type="EMBL" id="JADBGI010000006">
    <property type="protein sequence ID" value="MBE2998643.1"/>
    <property type="molecule type" value="Genomic_DNA"/>
</dbReference>
<protein>
    <submittedName>
        <fullName evidence="1">Type I-E CRISPR-associated protein Cse1/CasA</fullName>
    </submittedName>
</protein>
<proteinExistence type="predicted"/>
<dbReference type="RefSeq" id="WP_193121299.1">
    <property type="nucleotide sequence ID" value="NZ_JADBGI010000006.1"/>
</dbReference>
<organism evidence="1 2">
    <name type="scientific">Nocardiopsis coralli</name>
    <dbReference type="NCBI Taxonomy" id="2772213"/>
    <lineage>
        <taxon>Bacteria</taxon>
        <taxon>Bacillati</taxon>
        <taxon>Actinomycetota</taxon>
        <taxon>Actinomycetes</taxon>
        <taxon>Streptosporangiales</taxon>
        <taxon>Nocardiopsidaceae</taxon>
        <taxon>Nocardiopsis</taxon>
    </lineage>
</organism>
<dbReference type="InterPro" id="IPR013381">
    <property type="entry name" value="CRISPR-assoc_prot_Cse1"/>
</dbReference>
<evidence type="ECO:0000313" key="2">
    <source>
        <dbReference type="Proteomes" id="UP000806528"/>
    </source>
</evidence>
<reference evidence="1 2" key="1">
    <citation type="submission" date="2020-09" db="EMBL/GenBank/DDBJ databases">
        <title>Diversity and distribution of actinomycetes associated with coral in the coast of Hainan.</title>
        <authorList>
            <person name="Li F."/>
        </authorList>
    </citation>
    <scope>NUCLEOTIDE SEQUENCE [LARGE SCALE GENOMIC DNA]</scope>
    <source>
        <strain evidence="1 2">HNM0947</strain>
    </source>
</reference>